<evidence type="ECO:0000259" key="1">
    <source>
        <dbReference type="Pfam" id="PF05171"/>
    </source>
</evidence>
<proteinExistence type="predicted"/>
<dbReference type="CDD" id="cd16831">
    <property type="entry name" value="HemS-like_C"/>
    <property type="match status" value="1"/>
</dbReference>
<feature type="domain" description="Haemin-degrading HemS/ChuX" evidence="1">
    <location>
        <begin position="31"/>
        <end position="158"/>
    </location>
</feature>
<protein>
    <submittedName>
        <fullName evidence="2">Hemin-degrading factor</fullName>
    </submittedName>
</protein>
<name>A0A926NW89_9HYPH</name>
<dbReference type="RefSeq" id="WP_190292286.1">
    <property type="nucleotide sequence ID" value="NZ_JABFCZ010000015.1"/>
</dbReference>
<dbReference type="InterPro" id="IPR007845">
    <property type="entry name" value="HemS/ChuX_dom"/>
</dbReference>
<dbReference type="CDD" id="cd16830">
    <property type="entry name" value="HemS-like_N"/>
    <property type="match status" value="1"/>
</dbReference>
<gene>
    <name evidence="2" type="ORF">HK439_14800</name>
</gene>
<dbReference type="Gene3D" id="3.40.1570.10">
    <property type="entry name" value="HemS/ChuS/ChuX like domains"/>
    <property type="match status" value="2"/>
</dbReference>
<dbReference type="Proteomes" id="UP000598467">
    <property type="component" value="Unassembled WGS sequence"/>
</dbReference>
<dbReference type="AlphaFoldDB" id="A0A926NW89"/>
<dbReference type="GO" id="GO:0006826">
    <property type="term" value="P:iron ion transport"/>
    <property type="evidence" value="ECO:0007669"/>
    <property type="project" value="InterPro"/>
</dbReference>
<dbReference type="Pfam" id="PF05171">
    <property type="entry name" value="HemS"/>
    <property type="match status" value="2"/>
</dbReference>
<reference evidence="2" key="1">
    <citation type="submission" date="2020-05" db="EMBL/GenBank/DDBJ databases">
        <title>Identification of trans-AT polyketide cluster in two marine bacteria, producers of a novel glutaramide-containing polyketide sesbanimide D and analogs.</title>
        <authorList>
            <person name="Kacar D."/>
            <person name="Rodriguez P."/>
            <person name="Canedo L."/>
            <person name="Gonzalez E."/>
            <person name="Galan B."/>
            <person name="De La Calle F."/>
            <person name="Garcia J.L."/>
        </authorList>
    </citation>
    <scope>NUCLEOTIDE SEQUENCE</scope>
    <source>
        <strain evidence="2">PHM038</strain>
    </source>
</reference>
<dbReference type="InterPro" id="IPR053733">
    <property type="entry name" value="Heme_Transport_Util_sf"/>
</dbReference>
<organism evidence="2 3">
    <name type="scientific">Roseibium aggregatum</name>
    <dbReference type="NCBI Taxonomy" id="187304"/>
    <lineage>
        <taxon>Bacteria</taxon>
        <taxon>Pseudomonadati</taxon>
        <taxon>Pseudomonadota</taxon>
        <taxon>Alphaproteobacteria</taxon>
        <taxon>Hyphomicrobiales</taxon>
        <taxon>Stappiaceae</taxon>
        <taxon>Roseibium</taxon>
    </lineage>
</organism>
<feature type="domain" description="Haemin-degrading HemS/ChuX" evidence="1">
    <location>
        <begin position="212"/>
        <end position="343"/>
    </location>
</feature>
<evidence type="ECO:0000313" key="2">
    <source>
        <dbReference type="EMBL" id="MBD1547534.1"/>
    </source>
</evidence>
<comment type="caution">
    <text evidence="2">The sequence shown here is derived from an EMBL/GenBank/DDBJ whole genome shotgun (WGS) entry which is preliminary data.</text>
</comment>
<dbReference type="SUPFAM" id="SSF144064">
    <property type="entry name" value="Heme iron utilization protein-like"/>
    <property type="match status" value="1"/>
</dbReference>
<dbReference type="EMBL" id="JABFCZ010000015">
    <property type="protein sequence ID" value="MBD1547534.1"/>
    <property type="molecule type" value="Genomic_DNA"/>
</dbReference>
<sequence length="356" mass="39664">MDTTVADFEQLRRMRADNPKMRERDLAQQCGVSEAELVAAFCGQSAKRIATDFSVLFPGVEALGEVLALTRNESAVHEKVGVYDRYVKGRNASLMLGADIDMRMFPSAWVHGFAVEKDTGSGVKKSLQFFDGHGEAVHKIHAREATDLEAWDRLVDRLALEDQTPGLLAEVVPFDQPARPALNKSAQAELRERWQAMTDPHQFVGILKDLDLHRLNAFHLAGDAYAWTLDQGAVTALLHHAASDALPIMCFVFNRGCIQIHSGPVANIVAKGPWINVMDEGFHLHLRTDRIAEVWGVRKPVAEGYVTSVEVFDRDGVQIMQFFGVRGEGKRERDDWRELVEKLPRLQTLASGEALA</sequence>
<accession>A0A926NW89</accession>
<evidence type="ECO:0000313" key="3">
    <source>
        <dbReference type="Proteomes" id="UP000598467"/>
    </source>
</evidence>